<dbReference type="EMBL" id="BJYY01000013">
    <property type="protein sequence ID" value="GEO34352.1"/>
    <property type="molecule type" value="Genomic_DNA"/>
</dbReference>
<organism evidence="1 2">
    <name type="scientific">Cellulomonas aerilata</name>
    <dbReference type="NCBI Taxonomy" id="515326"/>
    <lineage>
        <taxon>Bacteria</taxon>
        <taxon>Bacillati</taxon>
        <taxon>Actinomycetota</taxon>
        <taxon>Actinomycetes</taxon>
        <taxon>Micrococcales</taxon>
        <taxon>Cellulomonadaceae</taxon>
        <taxon>Cellulomonas</taxon>
    </lineage>
</organism>
<gene>
    <name evidence="1" type="ORF">CAE01nite_20770</name>
</gene>
<accession>A0A512DD08</accession>
<sequence>MPARTNFDSLDDAMAALGVPIESRALARALTPDVPSEIWMPAKSPYIAVRPLGERVVETYVNRTYIDQ</sequence>
<proteinExistence type="predicted"/>
<dbReference type="AlphaFoldDB" id="A0A512DD08"/>
<evidence type="ECO:0000313" key="1">
    <source>
        <dbReference type="EMBL" id="GEO34352.1"/>
    </source>
</evidence>
<comment type="caution">
    <text evidence="1">The sequence shown here is derived from an EMBL/GenBank/DDBJ whole genome shotgun (WGS) entry which is preliminary data.</text>
</comment>
<protein>
    <submittedName>
        <fullName evidence="1">Uncharacterized protein</fullName>
    </submittedName>
</protein>
<dbReference type="Proteomes" id="UP000321181">
    <property type="component" value="Unassembled WGS sequence"/>
</dbReference>
<name>A0A512DD08_9CELL</name>
<reference evidence="1 2" key="1">
    <citation type="submission" date="2019-07" db="EMBL/GenBank/DDBJ databases">
        <title>Whole genome shotgun sequence of Cellulomonas aerilata NBRC 106308.</title>
        <authorList>
            <person name="Hosoyama A."/>
            <person name="Uohara A."/>
            <person name="Ohji S."/>
            <person name="Ichikawa N."/>
        </authorList>
    </citation>
    <scope>NUCLEOTIDE SEQUENCE [LARGE SCALE GENOMIC DNA]</scope>
    <source>
        <strain evidence="1 2">NBRC 106308</strain>
    </source>
</reference>
<evidence type="ECO:0000313" key="2">
    <source>
        <dbReference type="Proteomes" id="UP000321181"/>
    </source>
</evidence>
<keyword evidence="2" id="KW-1185">Reference proteome</keyword>